<dbReference type="EMBL" id="AFVJ01000035">
    <property type="protein sequence ID" value="EGS28943.1"/>
    <property type="molecule type" value="Genomic_DNA"/>
</dbReference>
<comment type="caution">
    <text evidence="1">The sequence shown here is derived from an EMBL/GenBank/DDBJ whole genome shotgun (WGS) entry which is preliminary data.</text>
</comment>
<evidence type="ECO:0000313" key="2">
    <source>
        <dbReference type="Proteomes" id="UP000005055"/>
    </source>
</evidence>
<reference evidence="1 2" key="1">
    <citation type="journal article" date="2011" name="J. Bacteriol.">
        <title>Genome Sequence of Duck Pathogen Mycoplasma anatis Strain 1340.</title>
        <authorList>
            <person name="Guo Z."/>
            <person name="Chen P."/>
            <person name="Ren P."/>
            <person name="Kuang S."/>
            <person name="Zhou Z."/>
            <person name="Li Z."/>
            <person name="Liu M."/>
            <person name="Shi D."/>
            <person name="Xiao Y."/>
            <person name="Wang X."/>
            <person name="Zhou R."/>
            <person name="Jin H."/>
            <person name="Bi D."/>
        </authorList>
    </citation>
    <scope>NUCLEOTIDE SEQUENCE [LARGE SCALE GENOMIC DNA]</scope>
    <source>
        <strain evidence="1 2">1340</strain>
    </source>
</reference>
<dbReference type="AlphaFoldDB" id="F9QED2"/>
<accession>F9QED2</accession>
<protein>
    <submittedName>
        <fullName evidence="1">Uncharacterized protein</fullName>
    </submittedName>
</protein>
<evidence type="ECO:0000313" key="1">
    <source>
        <dbReference type="EMBL" id="EGS28943.1"/>
    </source>
</evidence>
<organism evidence="1 2">
    <name type="scientific">Mycoplasmopsis anatis 1340</name>
    <dbReference type="NCBI Taxonomy" id="1034808"/>
    <lineage>
        <taxon>Bacteria</taxon>
        <taxon>Bacillati</taxon>
        <taxon>Mycoplasmatota</taxon>
        <taxon>Mycoplasmoidales</taxon>
        <taxon>Metamycoplasmataceae</taxon>
        <taxon>Mycoplasmopsis</taxon>
    </lineage>
</organism>
<dbReference type="Proteomes" id="UP000005055">
    <property type="component" value="Unassembled WGS sequence"/>
</dbReference>
<keyword evidence="2" id="KW-1185">Reference proteome</keyword>
<gene>
    <name evidence="1" type="ORF">GIG_03737</name>
</gene>
<name>F9QED2_9BACT</name>
<sequence>MFTIPTLSENIPDIDPSNNTQKIKVAKITTVTDIIFPPQLLNWFS</sequence>
<proteinExistence type="predicted"/>